<evidence type="ECO:0000256" key="2">
    <source>
        <dbReference type="SAM" id="MobiDB-lite"/>
    </source>
</evidence>
<feature type="coiled-coil region" evidence="1">
    <location>
        <begin position="184"/>
        <end position="212"/>
    </location>
</feature>
<sequence>MRNHCYASPNHIGCSVVPGPRGMAKEGVTPIHYNQPFTAIDPGAAHQLRPGGTQTNGREENDIFSTLRAQWFSAGRGHRTRPPLQPPPDGGDPPAEPSDHRMVGSLKGRLNRRKLHTVDDLSMVNPAEYWKFESFAQKQDEIGTFALYYLSFLMIFVLSMVWWLPVAGRDDDDDAAKLAELPVYHTLEREYIRSLNLKEEAEERSLRRLANEIDRKEVSALGRQERIKVERAIVNRVAQEGWYGRQRKTQHRANALENDFRTRADEELLRRERSAEQLVQARALRWAALAGRDIPKHVKALKSRQMQGWKTDKESVDHFKRQLASEESALRRQEERARERQLLTTLHGIEWGHKQQRFGSARQFLEEDFRARAAGELSVKEDRYQRLLSRRRSMSDMLAAEANYLSREINRLVGQKHSKCAC</sequence>
<keyword evidence="3" id="KW-0812">Transmembrane</keyword>
<name>A0A7J6LVH0_PEROL</name>
<evidence type="ECO:0000256" key="3">
    <source>
        <dbReference type="SAM" id="Phobius"/>
    </source>
</evidence>
<proteinExistence type="predicted"/>
<evidence type="ECO:0000256" key="1">
    <source>
        <dbReference type="SAM" id="Coils"/>
    </source>
</evidence>
<keyword evidence="1" id="KW-0175">Coiled coil</keyword>
<organism evidence="4 5">
    <name type="scientific">Perkinsus olseni</name>
    <name type="common">Perkinsus atlanticus</name>
    <dbReference type="NCBI Taxonomy" id="32597"/>
    <lineage>
        <taxon>Eukaryota</taxon>
        <taxon>Sar</taxon>
        <taxon>Alveolata</taxon>
        <taxon>Perkinsozoa</taxon>
        <taxon>Perkinsea</taxon>
        <taxon>Perkinsida</taxon>
        <taxon>Perkinsidae</taxon>
        <taxon>Perkinsus</taxon>
    </lineage>
</organism>
<protein>
    <submittedName>
        <fullName evidence="4">Uncharacterized protein</fullName>
    </submittedName>
</protein>
<gene>
    <name evidence="4" type="ORF">FOL46_004840</name>
</gene>
<feature type="transmembrane region" description="Helical" evidence="3">
    <location>
        <begin position="145"/>
        <end position="164"/>
    </location>
</feature>
<comment type="caution">
    <text evidence="4">The sequence shown here is derived from an EMBL/GenBank/DDBJ whole genome shotgun (WGS) entry which is preliminary data.</text>
</comment>
<feature type="region of interest" description="Disordered" evidence="2">
    <location>
        <begin position="76"/>
        <end position="106"/>
    </location>
</feature>
<dbReference type="Proteomes" id="UP000572268">
    <property type="component" value="Unassembled WGS sequence"/>
</dbReference>
<dbReference type="EMBL" id="JABANN010000294">
    <property type="protein sequence ID" value="KAF4663289.1"/>
    <property type="molecule type" value="Genomic_DNA"/>
</dbReference>
<feature type="compositionally biased region" description="Pro residues" evidence="2">
    <location>
        <begin position="83"/>
        <end position="96"/>
    </location>
</feature>
<evidence type="ECO:0000313" key="4">
    <source>
        <dbReference type="EMBL" id="KAF4663289.1"/>
    </source>
</evidence>
<keyword evidence="3" id="KW-0472">Membrane</keyword>
<dbReference type="AlphaFoldDB" id="A0A7J6LVH0"/>
<keyword evidence="3" id="KW-1133">Transmembrane helix</keyword>
<evidence type="ECO:0000313" key="5">
    <source>
        <dbReference type="Proteomes" id="UP000572268"/>
    </source>
</evidence>
<accession>A0A7J6LVH0</accession>
<reference evidence="4 5" key="1">
    <citation type="submission" date="2020-04" db="EMBL/GenBank/DDBJ databases">
        <title>Perkinsus olseni comparative genomics.</title>
        <authorList>
            <person name="Bogema D.R."/>
        </authorList>
    </citation>
    <scope>NUCLEOTIDE SEQUENCE [LARGE SCALE GENOMIC DNA]</scope>
    <source>
        <strain evidence="4">ATCC PRA-31</strain>
    </source>
</reference>